<accession>A0ACB6ZAD0</accession>
<reference evidence="1" key="2">
    <citation type="journal article" date="2020" name="Nat. Commun.">
        <title>Large-scale genome sequencing of mycorrhizal fungi provides insights into the early evolution of symbiotic traits.</title>
        <authorList>
            <person name="Miyauchi S."/>
            <person name="Kiss E."/>
            <person name="Kuo A."/>
            <person name="Drula E."/>
            <person name="Kohler A."/>
            <person name="Sanchez-Garcia M."/>
            <person name="Morin E."/>
            <person name="Andreopoulos B."/>
            <person name="Barry K.W."/>
            <person name="Bonito G."/>
            <person name="Buee M."/>
            <person name="Carver A."/>
            <person name="Chen C."/>
            <person name="Cichocki N."/>
            <person name="Clum A."/>
            <person name="Culley D."/>
            <person name="Crous P.W."/>
            <person name="Fauchery L."/>
            <person name="Girlanda M."/>
            <person name="Hayes R.D."/>
            <person name="Keri Z."/>
            <person name="LaButti K."/>
            <person name="Lipzen A."/>
            <person name="Lombard V."/>
            <person name="Magnuson J."/>
            <person name="Maillard F."/>
            <person name="Murat C."/>
            <person name="Nolan M."/>
            <person name="Ohm R.A."/>
            <person name="Pangilinan J."/>
            <person name="Pereira M.F."/>
            <person name="Perotto S."/>
            <person name="Peter M."/>
            <person name="Pfister S."/>
            <person name="Riley R."/>
            <person name="Sitrit Y."/>
            <person name="Stielow J.B."/>
            <person name="Szollosi G."/>
            <person name="Zifcakova L."/>
            <person name="Stursova M."/>
            <person name="Spatafora J.W."/>
            <person name="Tedersoo L."/>
            <person name="Vaario L.M."/>
            <person name="Yamada A."/>
            <person name="Yan M."/>
            <person name="Wang P."/>
            <person name="Xu J."/>
            <person name="Bruns T."/>
            <person name="Baldrian P."/>
            <person name="Vilgalys R."/>
            <person name="Dunand C."/>
            <person name="Henrissat B."/>
            <person name="Grigoriev I.V."/>
            <person name="Hibbett D."/>
            <person name="Nagy L.G."/>
            <person name="Martin F.M."/>
        </authorList>
    </citation>
    <scope>NUCLEOTIDE SEQUENCE</scope>
    <source>
        <strain evidence="1">P2</strain>
    </source>
</reference>
<comment type="caution">
    <text evidence="1">The sequence shown here is derived from an EMBL/GenBank/DDBJ whole genome shotgun (WGS) entry which is preliminary data.</text>
</comment>
<name>A0ACB6ZAD0_THEGA</name>
<evidence type="ECO:0000313" key="2">
    <source>
        <dbReference type="Proteomes" id="UP000886501"/>
    </source>
</evidence>
<evidence type="ECO:0000313" key="1">
    <source>
        <dbReference type="EMBL" id="KAF9646474.1"/>
    </source>
</evidence>
<sequence>MAYFDNDIDDNANFFSFSTFGEFNEYPFLGQTLATEGANGLPYHTPADRSNMVGSSTSFWATANGKCRRDLFVGWRLTCESPESVAEATSYVPQIDGYGQPSYSDYQWPAVGHQAESYHTGFLSRGTSFAETVASEASTVAQTPSSCKSLFCFETLGIRTLTYREQSRSATGGITTAAHHTARSTR</sequence>
<dbReference type="Proteomes" id="UP000886501">
    <property type="component" value="Unassembled WGS sequence"/>
</dbReference>
<dbReference type="EMBL" id="MU118057">
    <property type="protein sequence ID" value="KAF9646474.1"/>
    <property type="molecule type" value="Genomic_DNA"/>
</dbReference>
<keyword evidence="2" id="KW-1185">Reference proteome</keyword>
<organism evidence="1 2">
    <name type="scientific">Thelephora ganbajun</name>
    <name type="common">Ganba fungus</name>
    <dbReference type="NCBI Taxonomy" id="370292"/>
    <lineage>
        <taxon>Eukaryota</taxon>
        <taxon>Fungi</taxon>
        <taxon>Dikarya</taxon>
        <taxon>Basidiomycota</taxon>
        <taxon>Agaricomycotina</taxon>
        <taxon>Agaricomycetes</taxon>
        <taxon>Thelephorales</taxon>
        <taxon>Thelephoraceae</taxon>
        <taxon>Thelephora</taxon>
    </lineage>
</organism>
<proteinExistence type="predicted"/>
<reference evidence="1" key="1">
    <citation type="submission" date="2019-10" db="EMBL/GenBank/DDBJ databases">
        <authorList>
            <consortium name="DOE Joint Genome Institute"/>
            <person name="Kuo A."/>
            <person name="Miyauchi S."/>
            <person name="Kiss E."/>
            <person name="Drula E."/>
            <person name="Kohler A."/>
            <person name="Sanchez-Garcia M."/>
            <person name="Andreopoulos B."/>
            <person name="Barry K.W."/>
            <person name="Bonito G."/>
            <person name="Buee M."/>
            <person name="Carver A."/>
            <person name="Chen C."/>
            <person name="Cichocki N."/>
            <person name="Clum A."/>
            <person name="Culley D."/>
            <person name="Crous P.W."/>
            <person name="Fauchery L."/>
            <person name="Girlanda M."/>
            <person name="Hayes R."/>
            <person name="Keri Z."/>
            <person name="Labutti K."/>
            <person name="Lipzen A."/>
            <person name="Lombard V."/>
            <person name="Magnuson J."/>
            <person name="Maillard F."/>
            <person name="Morin E."/>
            <person name="Murat C."/>
            <person name="Nolan M."/>
            <person name="Ohm R."/>
            <person name="Pangilinan J."/>
            <person name="Pereira M."/>
            <person name="Perotto S."/>
            <person name="Peter M."/>
            <person name="Riley R."/>
            <person name="Sitrit Y."/>
            <person name="Stielow B."/>
            <person name="Szollosi G."/>
            <person name="Zifcakova L."/>
            <person name="Stursova M."/>
            <person name="Spatafora J.W."/>
            <person name="Tedersoo L."/>
            <person name="Vaario L.-M."/>
            <person name="Yamada A."/>
            <person name="Yan M."/>
            <person name="Wang P."/>
            <person name="Xu J."/>
            <person name="Bruns T."/>
            <person name="Baldrian P."/>
            <person name="Vilgalys R."/>
            <person name="Henrissat B."/>
            <person name="Grigoriev I.V."/>
            <person name="Hibbett D."/>
            <person name="Nagy L.G."/>
            <person name="Martin F.M."/>
        </authorList>
    </citation>
    <scope>NUCLEOTIDE SEQUENCE</scope>
    <source>
        <strain evidence="1">P2</strain>
    </source>
</reference>
<gene>
    <name evidence="1" type="ORF">BDM02DRAFT_3018631</name>
</gene>
<protein>
    <submittedName>
        <fullName evidence="1">Uncharacterized protein</fullName>
    </submittedName>
</protein>